<sequence>MPVCVVTLVRESSAGSCEGRISQKGDGQSTAGGHEEDSMGTDDYIPRGYKPEPRDPEDFDPWDEYASD</sequence>
<feature type="region of interest" description="Disordered" evidence="1">
    <location>
        <begin position="12"/>
        <end position="68"/>
    </location>
</feature>
<keyword evidence="3" id="KW-1185">Reference proteome</keyword>
<feature type="compositionally biased region" description="Acidic residues" evidence="1">
    <location>
        <begin position="57"/>
        <end position="68"/>
    </location>
</feature>
<evidence type="ECO:0000313" key="2">
    <source>
        <dbReference type="EMBL" id="KAF3457711.1"/>
    </source>
</evidence>
<dbReference type="Proteomes" id="UP000796880">
    <property type="component" value="Unassembled WGS sequence"/>
</dbReference>
<proteinExistence type="predicted"/>
<dbReference type="AlphaFoldDB" id="A0A8K0HRD0"/>
<name>A0A8K0HRD0_9ROSA</name>
<reference evidence="2" key="1">
    <citation type="submission" date="2020-03" db="EMBL/GenBank/DDBJ databases">
        <title>A high-quality chromosome-level genome assembly of a woody plant with both climbing and erect habits, Rhamnella rubrinervis.</title>
        <authorList>
            <person name="Lu Z."/>
            <person name="Yang Y."/>
            <person name="Zhu X."/>
            <person name="Sun Y."/>
        </authorList>
    </citation>
    <scope>NUCLEOTIDE SEQUENCE</scope>
    <source>
        <strain evidence="2">BYM</strain>
        <tissue evidence="2">Leaf</tissue>
    </source>
</reference>
<evidence type="ECO:0000313" key="3">
    <source>
        <dbReference type="Proteomes" id="UP000796880"/>
    </source>
</evidence>
<evidence type="ECO:0000256" key="1">
    <source>
        <dbReference type="SAM" id="MobiDB-lite"/>
    </source>
</evidence>
<comment type="caution">
    <text evidence="2">The sequence shown here is derived from an EMBL/GenBank/DDBJ whole genome shotgun (WGS) entry which is preliminary data.</text>
</comment>
<protein>
    <submittedName>
        <fullName evidence="2">Uncharacterized protein</fullName>
    </submittedName>
</protein>
<organism evidence="2 3">
    <name type="scientific">Rhamnella rubrinervis</name>
    <dbReference type="NCBI Taxonomy" id="2594499"/>
    <lineage>
        <taxon>Eukaryota</taxon>
        <taxon>Viridiplantae</taxon>
        <taxon>Streptophyta</taxon>
        <taxon>Embryophyta</taxon>
        <taxon>Tracheophyta</taxon>
        <taxon>Spermatophyta</taxon>
        <taxon>Magnoliopsida</taxon>
        <taxon>eudicotyledons</taxon>
        <taxon>Gunneridae</taxon>
        <taxon>Pentapetalae</taxon>
        <taxon>rosids</taxon>
        <taxon>fabids</taxon>
        <taxon>Rosales</taxon>
        <taxon>Rhamnaceae</taxon>
        <taxon>rhamnoid group</taxon>
        <taxon>Rhamneae</taxon>
        <taxon>Rhamnella</taxon>
    </lineage>
</organism>
<gene>
    <name evidence="2" type="ORF">FNV43_RR02369</name>
</gene>
<accession>A0A8K0HRD0</accession>
<dbReference type="EMBL" id="VOIH02000001">
    <property type="protein sequence ID" value="KAF3457711.1"/>
    <property type="molecule type" value="Genomic_DNA"/>
</dbReference>